<evidence type="ECO:0000259" key="1">
    <source>
        <dbReference type="PROSITE" id="PS50011"/>
    </source>
</evidence>
<accession>A0A0C3LIY9</accession>
<dbReference type="SUPFAM" id="SSF56112">
    <property type="entry name" value="Protein kinase-like (PK-like)"/>
    <property type="match status" value="1"/>
</dbReference>
<reference evidence="3" key="2">
    <citation type="submission" date="2015-01" db="EMBL/GenBank/DDBJ databases">
        <title>Evolutionary Origins and Diversification of the Mycorrhizal Mutualists.</title>
        <authorList>
            <consortium name="DOE Joint Genome Institute"/>
            <consortium name="Mycorrhizal Genomics Consortium"/>
            <person name="Kohler A."/>
            <person name="Kuo A."/>
            <person name="Nagy L.G."/>
            <person name="Floudas D."/>
            <person name="Copeland A."/>
            <person name="Barry K.W."/>
            <person name="Cichocki N."/>
            <person name="Veneault-Fourrey C."/>
            <person name="LaButti K."/>
            <person name="Lindquist E.A."/>
            <person name="Lipzen A."/>
            <person name="Lundell T."/>
            <person name="Morin E."/>
            <person name="Murat C."/>
            <person name="Riley R."/>
            <person name="Ohm R."/>
            <person name="Sun H."/>
            <person name="Tunlid A."/>
            <person name="Henrissat B."/>
            <person name="Grigoriev I.V."/>
            <person name="Hibbett D.S."/>
            <person name="Martin F."/>
        </authorList>
    </citation>
    <scope>NUCLEOTIDE SEQUENCE [LARGE SCALE GENOMIC DNA]</scope>
    <source>
        <strain evidence="3">MUT 4182</strain>
    </source>
</reference>
<dbReference type="InterPro" id="IPR008271">
    <property type="entry name" value="Ser/Thr_kinase_AS"/>
</dbReference>
<dbReference type="InterPro" id="IPR011009">
    <property type="entry name" value="Kinase-like_dom_sf"/>
</dbReference>
<feature type="non-terminal residue" evidence="2">
    <location>
        <position position="1"/>
    </location>
</feature>
<evidence type="ECO:0000313" key="3">
    <source>
        <dbReference type="Proteomes" id="UP000054248"/>
    </source>
</evidence>
<evidence type="ECO:0000313" key="2">
    <source>
        <dbReference type="EMBL" id="KIO21342.1"/>
    </source>
</evidence>
<keyword evidence="3" id="KW-1185">Reference proteome</keyword>
<organism evidence="2 3">
    <name type="scientific">Tulasnella calospora MUT 4182</name>
    <dbReference type="NCBI Taxonomy" id="1051891"/>
    <lineage>
        <taxon>Eukaryota</taxon>
        <taxon>Fungi</taxon>
        <taxon>Dikarya</taxon>
        <taxon>Basidiomycota</taxon>
        <taxon>Agaricomycotina</taxon>
        <taxon>Agaricomycetes</taxon>
        <taxon>Cantharellales</taxon>
        <taxon>Tulasnellaceae</taxon>
        <taxon>Tulasnella</taxon>
    </lineage>
</organism>
<dbReference type="AlphaFoldDB" id="A0A0C3LIY9"/>
<dbReference type="Gene3D" id="1.10.510.10">
    <property type="entry name" value="Transferase(Phosphotransferase) domain 1"/>
    <property type="match status" value="1"/>
</dbReference>
<dbReference type="HOGENOM" id="CLU_000288_7_18_1"/>
<feature type="domain" description="Protein kinase" evidence="1">
    <location>
        <begin position="1"/>
        <end position="133"/>
    </location>
</feature>
<protein>
    <recommendedName>
        <fullName evidence="1">Protein kinase domain-containing protein</fullName>
    </recommendedName>
</protein>
<sequence length="133" mass="14949">GLSYLHSRKPPICHGDLKSLNILVSPSYRAIITDFGSARGLNELADSVTHEDREPATREKPTEEEATIQIRATGYQLTLTGPAWSLRWASPEVLYGDTPNLSSDVWSAGWICWEVGWLQFLVVMTKFDGRMIR</sequence>
<dbReference type="InterPro" id="IPR000719">
    <property type="entry name" value="Prot_kinase_dom"/>
</dbReference>
<dbReference type="EMBL" id="KN823141">
    <property type="protein sequence ID" value="KIO21342.1"/>
    <property type="molecule type" value="Genomic_DNA"/>
</dbReference>
<dbReference type="PANTHER" id="PTHR23257">
    <property type="entry name" value="SERINE-THREONINE PROTEIN KINASE"/>
    <property type="match status" value="1"/>
</dbReference>
<dbReference type="GO" id="GO:0004672">
    <property type="term" value="F:protein kinase activity"/>
    <property type="evidence" value="ECO:0007669"/>
    <property type="project" value="InterPro"/>
</dbReference>
<dbReference type="GO" id="GO:0005524">
    <property type="term" value="F:ATP binding"/>
    <property type="evidence" value="ECO:0007669"/>
    <property type="project" value="InterPro"/>
</dbReference>
<dbReference type="Proteomes" id="UP000054248">
    <property type="component" value="Unassembled WGS sequence"/>
</dbReference>
<proteinExistence type="predicted"/>
<dbReference type="Pfam" id="PF00069">
    <property type="entry name" value="Pkinase"/>
    <property type="match status" value="1"/>
</dbReference>
<dbReference type="PANTHER" id="PTHR23257:SF963">
    <property type="entry name" value="AT08303P"/>
    <property type="match status" value="1"/>
</dbReference>
<dbReference type="GO" id="GO:0005737">
    <property type="term" value="C:cytoplasm"/>
    <property type="evidence" value="ECO:0007669"/>
    <property type="project" value="TreeGrafter"/>
</dbReference>
<name>A0A0C3LIY9_9AGAM</name>
<dbReference type="OrthoDB" id="4062651at2759"/>
<gene>
    <name evidence="2" type="ORF">M407DRAFT_218911</name>
</gene>
<dbReference type="STRING" id="1051891.A0A0C3LIY9"/>
<dbReference type="InterPro" id="IPR050167">
    <property type="entry name" value="Ser_Thr_protein_kinase"/>
</dbReference>
<reference evidence="2 3" key="1">
    <citation type="submission" date="2014-04" db="EMBL/GenBank/DDBJ databases">
        <authorList>
            <consortium name="DOE Joint Genome Institute"/>
            <person name="Kuo A."/>
            <person name="Girlanda M."/>
            <person name="Perotto S."/>
            <person name="Kohler A."/>
            <person name="Nagy L.G."/>
            <person name="Floudas D."/>
            <person name="Copeland A."/>
            <person name="Barry K.W."/>
            <person name="Cichocki N."/>
            <person name="Veneault-Fourrey C."/>
            <person name="LaButti K."/>
            <person name="Lindquist E.A."/>
            <person name="Lipzen A."/>
            <person name="Lundell T."/>
            <person name="Morin E."/>
            <person name="Murat C."/>
            <person name="Sun H."/>
            <person name="Tunlid A."/>
            <person name="Henrissat B."/>
            <person name="Grigoriev I.V."/>
            <person name="Hibbett D.S."/>
            <person name="Martin F."/>
            <person name="Nordberg H.P."/>
            <person name="Cantor M.N."/>
            <person name="Hua S.X."/>
        </authorList>
    </citation>
    <scope>NUCLEOTIDE SEQUENCE [LARGE SCALE GENOMIC DNA]</scope>
    <source>
        <strain evidence="2 3">MUT 4182</strain>
    </source>
</reference>
<dbReference type="PROSITE" id="PS00108">
    <property type="entry name" value="PROTEIN_KINASE_ST"/>
    <property type="match status" value="1"/>
</dbReference>
<dbReference type="PROSITE" id="PS50011">
    <property type="entry name" value="PROTEIN_KINASE_DOM"/>
    <property type="match status" value="1"/>
</dbReference>
<dbReference type="GO" id="GO:0007165">
    <property type="term" value="P:signal transduction"/>
    <property type="evidence" value="ECO:0007669"/>
    <property type="project" value="TreeGrafter"/>
</dbReference>